<dbReference type="KEGG" id="cgob:115024882"/>
<feature type="domain" description="LITAF" evidence="10">
    <location>
        <begin position="212"/>
        <end position="296"/>
    </location>
</feature>
<feature type="transmembrane region" description="Helical" evidence="9">
    <location>
        <begin position="251"/>
        <end position="273"/>
    </location>
</feature>
<dbReference type="OrthoDB" id="4713066at2759"/>
<gene>
    <name evidence="12" type="primary">LOC115024882</name>
</gene>
<evidence type="ECO:0000256" key="6">
    <source>
        <dbReference type="ARBA" id="ARBA00022833"/>
    </source>
</evidence>
<dbReference type="PANTHER" id="PTHR23292:SF35">
    <property type="entry name" value="LITAF DOMAIN-CONTAINING PROTEIN"/>
    <property type="match status" value="1"/>
</dbReference>
<reference evidence="12" key="1">
    <citation type="submission" date="2025-08" db="UniProtKB">
        <authorList>
            <consortium name="RefSeq"/>
        </authorList>
    </citation>
    <scope>IDENTIFICATION</scope>
</reference>
<dbReference type="PROSITE" id="PS51837">
    <property type="entry name" value="LITAF"/>
    <property type="match status" value="1"/>
</dbReference>
<keyword evidence="11" id="KW-1185">Reference proteome</keyword>
<evidence type="ECO:0000256" key="1">
    <source>
        <dbReference type="ARBA" id="ARBA00004125"/>
    </source>
</evidence>
<protein>
    <submittedName>
        <fullName evidence="12">Cell death-inducing p53-target protein 1</fullName>
    </submittedName>
</protein>
<dbReference type="AlphaFoldDB" id="A0A6J2RQT4"/>
<feature type="region of interest" description="Disordered" evidence="8">
    <location>
        <begin position="22"/>
        <end position="54"/>
    </location>
</feature>
<dbReference type="GO" id="GO:0098560">
    <property type="term" value="C:cytoplasmic side of late endosome membrane"/>
    <property type="evidence" value="ECO:0007669"/>
    <property type="project" value="TreeGrafter"/>
</dbReference>
<keyword evidence="7 9" id="KW-0472">Membrane</keyword>
<proteinExistence type="inferred from homology"/>
<organism evidence="11 12">
    <name type="scientific">Cottoperca gobio</name>
    <name type="common">Frogmouth</name>
    <name type="synonym">Aphritis gobio</name>
    <dbReference type="NCBI Taxonomy" id="56716"/>
    <lineage>
        <taxon>Eukaryota</taxon>
        <taxon>Metazoa</taxon>
        <taxon>Chordata</taxon>
        <taxon>Craniata</taxon>
        <taxon>Vertebrata</taxon>
        <taxon>Euteleostomi</taxon>
        <taxon>Actinopterygii</taxon>
        <taxon>Neopterygii</taxon>
        <taxon>Teleostei</taxon>
        <taxon>Neoteleostei</taxon>
        <taxon>Acanthomorphata</taxon>
        <taxon>Eupercaria</taxon>
        <taxon>Perciformes</taxon>
        <taxon>Notothenioidei</taxon>
        <taxon>Bovichtidae</taxon>
        <taxon>Cottoperca</taxon>
    </lineage>
</organism>
<evidence type="ECO:0000313" key="11">
    <source>
        <dbReference type="Proteomes" id="UP000504630"/>
    </source>
</evidence>
<evidence type="ECO:0000256" key="9">
    <source>
        <dbReference type="SAM" id="Phobius"/>
    </source>
</evidence>
<keyword evidence="9" id="KW-1133">Transmembrane helix</keyword>
<dbReference type="GO" id="GO:0005634">
    <property type="term" value="C:nucleus"/>
    <property type="evidence" value="ECO:0007669"/>
    <property type="project" value="TreeGrafter"/>
</dbReference>
<keyword evidence="5" id="KW-0479">Metal-binding</keyword>
<dbReference type="Proteomes" id="UP000504630">
    <property type="component" value="Chromosome 19"/>
</dbReference>
<evidence type="ECO:0000256" key="7">
    <source>
        <dbReference type="ARBA" id="ARBA00023136"/>
    </source>
</evidence>
<feature type="compositionally biased region" description="Polar residues" evidence="8">
    <location>
        <begin position="40"/>
        <end position="53"/>
    </location>
</feature>
<evidence type="ECO:0000256" key="3">
    <source>
        <dbReference type="ARBA" id="ARBA00004630"/>
    </source>
</evidence>
<sequence length="297" mass="32992">MHQGQLLIESLMQSQMIRMSVSLDSEQEQQDDFEPETQPESDQVTPGTGTEPPQSLIELRIMQVHNRRDILLEMQRIRKKAGDGGVCTTEGMSSVTCKDGDHLCELEAVQKELEELEDMLVKMEIRGNDPNVEANGGQLHAWQTRPHGGIYMLPPLPKQEPEDVTPETTEETSPVEESQPTGPVAPGQLAAWPTLYKTDRPTEETSPVDESQPTSPVVPANYLGVKPEVTKCPFCEEVVVTETSSKLGETTWITCCICALSGGFLGCCLLPFFMTQMKDIHHRCPQCKAKIHTHEPL</sequence>
<comment type="subcellular location">
    <subcellularLocation>
        <location evidence="1">Endosome membrane</location>
        <topology evidence="1">Peripheral membrane protein</topology>
        <orientation evidence="1">Cytoplasmic side</orientation>
    </subcellularLocation>
    <subcellularLocation>
        <location evidence="2">Late endosome membrane</location>
    </subcellularLocation>
    <subcellularLocation>
        <location evidence="3">Lysosome membrane</location>
        <topology evidence="3">Peripheral membrane protein</topology>
        <orientation evidence="3">Cytoplasmic side</orientation>
    </subcellularLocation>
</comment>
<evidence type="ECO:0000259" key="10">
    <source>
        <dbReference type="PROSITE" id="PS51837"/>
    </source>
</evidence>
<evidence type="ECO:0000256" key="8">
    <source>
        <dbReference type="SAM" id="MobiDB-lite"/>
    </source>
</evidence>
<feature type="compositionally biased region" description="Acidic residues" evidence="8">
    <location>
        <begin position="25"/>
        <end position="39"/>
    </location>
</feature>
<comment type="similarity">
    <text evidence="4">Belongs to the CDIP1/LITAF family.</text>
</comment>
<name>A0A6J2RQT4_COTGO</name>
<feature type="region of interest" description="Disordered" evidence="8">
    <location>
        <begin position="155"/>
        <end position="219"/>
    </location>
</feature>
<evidence type="ECO:0000256" key="2">
    <source>
        <dbReference type="ARBA" id="ARBA00004414"/>
    </source>
</evidence>
<keyword evidence="6" id="KW-0862">Zinc</keyword>
<dbReference type="InParanoid" id="A0A6J2RQT4"/>
<feature type="compositionally biased region" description="Acidic residues" evidence="8">
    <location>
        <begin position="162"/>
        <end position="174"/>
    </location>
</feature>
<accession>A0A6J2RQT4</accession>
<evidence type="ECO:0000256" key="5">
    <source>
        <dbReference type="ARBA" id="ARBA00022723"/>
    </source>
</evidence>
<evidence type="ECO:0000256" key="4">
    <source>
        <dbReference type="ARBA" id="ARBA00005975"/>
    </source>
</evidence>
<dbReference type="SMART" id="SM00714">
    <property type="entry name" value="LITAF"/>
    <property type="match status" value="1"/>
</dbReference>
<dbReference type="GO" id="GO:0008270">
    <property type="term" value="F:zinc ion binding"/>
    <property type="evidence" value="ECO:0007669"/>
    <property type="project" value="TreeGrafter"/>
</dbReference>
<dbReference type="RefSeq" id="XP_029312606.1">
    <property type="nucleotide sequence ID" value="XM_029456746.1"/>
</dbReference>
<keyword evidence="9" id="KW-0812">Transmembrane</keyword>
<dbReference type="InterPro" id="IPR006629">
    <property type="entry name" value="LITAF"/>
</dbReference>
<feature type="compositionally biased region" description="Polar residues" evidence="8">
    <location>
        <begin position="204"/>
        <end position="215"/>
    </location>
</feature>
<evidence type="ECO:0000313" key="12">
    <source>
        <dbReference type="RefSeq" id="XP_029312606.1"/>
    </source>
</evidence>
<dbReference type="PANTHER" id="PTHR23292">
    <property type="entry name" value="LIPOPOLYSACCHARIDE-INDUCED TUMOR NECROSIS FACTOR-ALPHA FACTOR"/>
    <property type="match status" value="1"/>
</dbReference>
<dbReference type="Pfam" id="PF10601">
    <property type="entry name" value="zf-LITAF-like"/>
    <property type="match status" value="1"/>
</dbReference>
<dbReference type="GO" id="GO:0098574">
    <property type="term" value="C:cytoplasmic side of lysosomal membrane"/>
    <property type="evidence" value="ECO:0007669"/>
    <property type="project" value="TreeGrafter"/>
</dbReference>
<dbReference type="GeneID" id="115024882"/>
<dbReference type="InterPro" id="IPR037519">
    <property type="entry name" value="LITAF_fam"/>
</dbReference>